<dbReference type="Proteomes" id="UP000662618">
    <property type="component" value="Unassembled WGS sequence"/>
</dbReference>
<evidence type="ECO:0000313" key="3">
    <source>
        <dbReference type="Proteomes" id="UP000662618"/>
    </source>
</evidence>
<protein>
    <recommendedName>
        <fullName evidence="1">DUF6705 domain-containing protein</fullName>
    </recommendedName>
</protein>
<organism evidence="2 3">
    <name type="scientific">Chryseobacterium aquaeductus</name>
    <dbReference type="NCBI Taxonomy" id="2675056"/>
    <lineage>
        <taxon>Bacteria</taxon>
        <taxon>Pseudomonadati</taxon>
        <taxon>Bacteroidota</taxon>
        <taxon>Flavobacteriia</taxon>
        <taxon>Flavobacteriales</taxon>
        <taxon>Weeksellaceae</taxon>
        <taxon>Chryseobacterium group</taxon>
        <taxon>Chryseobacterium</taxon>
    </lineage>
</organism>
<dbReference type="AlphaFoldDB" id="A0A9N8MGN9"/>
<evidence type="ECO:0000259" key="1">
    <source>
        <dbReference type="Pfam" id="PF20448"/>
    </source>
</evidence>
<keyword evidence="3" id="KW-1185">Reference proteome</keyword>
<dbReference type="InterPro" id="IPR046551">
    <property type="entry name" value="DUF6705"/>
</dbReference>
<name>A0A9N8MGN9_9FLAO</name>
<proteinExistence type="predicted"/>
<sequence>MKNISIKLFSIIFMMTLFNCKSQIVIDLFSNTIPVPENYNQTGQYYEKDINNRLLPFVGTWEYINGNEKFQIILTKITKYHFVMPNINLNVYQDGIALQYKNFINGNLVYESPITGEPTFTDMENSVLIGAVTDYGRITKTLYKPQMMGGGVYNQGGEYFYPICRIEKVFGPPSGGTKIKFKLYTPEGTVFGNSYDNPIYAGQPRFSIPNDVILTKVP</sequence>
<gene>
    <name evidence="2" type="ORF">CHRY9390_01892</name>
</gene>
<feature type="domain" description="DUF6705" evidence="1">
    <location>
        <begin position="1"/>
        <end position="216"/>
    </location>
</feature>
<comment type="caution">
    <text evidence="2">The sequence shown here is derived from an EMBL/GenBank/DDBJ whole genome shotgun (WGS) entry which is preliminary data.</text>
</comment>
<dbReference type="Pfam" id="PF20448">
    <property type="entry name" value="DUF6705"/>
    <property type="match status" value="1"/>
</dbReference>
<dbReference type="EMBL" id="CAJIMS010000001">
    <property type="protein sequence ID" value="CAD7808808.1"/>
    <property type="molecule type" value="Genomic_DNA"/>
</dbReference>
<accession>A0A9N8MGN9</accession>
<reference evidence="2" key="1">
    <citation type="submission" date="2020-12" db="EMBL/GenBank/DDBJ databases">
        <authorList>
            <person name="Rodrigo-Torres L."/>
            <person name="Arahal R. D."/>
            <person name="Lucena T."/>
        </authorList>
    </citation>
    <scope>NUCLEOTIDE SEQUENCE</scope>
    <source>
        <strain evidence="2">CECT 9390</strain>
    </source>
</reference>
<evidence type="ECO:0000313" key="2">
    <source>
        <dbReference type="EMBL" id="CAD7808808.1"/>
    </source>
</evidence>